<dbReference type="InterPro" id="IPR052527">
    <property type="entry name" value="Metal_cation-efflux_comp"/>
</dbReference>
<dbReference type="PANTHER" id="PTHR43847">
    <property type="entry name" value="BLL3993 PROTEIN"/>
    <property type="match status" value="1"/>
</dbReference>
<gene>
    <name evidence="7" type="ORF">EV702DRAFT_53967</name>
</gene>
<name>A0A9P7A0I7_9AGAM</name>
<keyword evidence="5" id="KW-0256">Endoplasmic reticulum</keyword>
<keyword evidence="2" id="KW-0812">Transmembrane</keyword>
<dbReference type="GO" id="GO:0005789">
    <property type="term" value="C:endoplasmic reticulum membrane"/>
    <property type="evidence" value="ECO:0007669"/>
    <property type="project" value="UniProtKB-SubCell"/>
</dbReference>
<keyword evidence="5" id="KW-0489">Methyltransferase</keyword>
<evidence type="ECO:0000313" key="7">
    <source>
        <dbReference type="EMBL" id="KAG1779991.1"/>
    </source>
</evidence>
<keyword evidence="6" id="KW-0732">Signal</keyword>
<feature type="signal peptide" evidence="6">
    <location>
        <begin position="1"/>
        <end position="21"/>
    </location>
</feature>
<comment type="similarity">
    <text evidence="5">Belongs to the class VI-like SAM-binding methyltransferase superfamily. Isoprenylcysteine carboxyl methyltransferase family.</text>
</comment>
<dbReference type="Gene3D" id="1.20.120.1630">
    <property type="match status" value="1"/>
</dbReference>
<evidence type="ECO:0000256" key="5">
    <source>
        <dbReference type="RuleBase" id="RU362022"/>
    </source>
</evidence>
<keyword evidence="3" id="KW-1133">Transmembrane helix</keyword>
<dbReference type="PANTHER" id="PTHR43847:SF1">
    <property type="entry name" value="BLL3993 PROTEIN"/>
    <property type="match status" value="1"/>
</dbReference>
<keyword evidence="5" id="KW-0808">Transferase</keyword>
<evidence type="ECO:0000256" key="6">
    <source>
        <dbReference type="SAM" id="SignalP"/>
    </source>
</evidence>
<dbReference type="GO" id="GO:0032259">
    <property type="term" value="P:methylation"/>
    <property type="evidence" value="ECO:0007669"/>
    <property type="project" value="UniProtKB-KW"/>
</dbReference>
<sequence length="238" mass="26602">MEFLFKIPLILSSPLALHVSATPPHTPTNNDVIHYNSIEWFLIQDIKYGLPLAKALSWTVAFAEFAIIASRMIDPTRLPSGMQNAAVLLQTIQDVPITNSQFLAGTAFMVSGGLLRWWCFRTLGRFFTFHLSVCKEHTLVTAGPYSVVRHPSYLGAFAQNIGMFVLHGSLSSLFSRSGVFNIPGVKVIMLAVLAQRMTAAIGLMLRINNEDEMMKSIAKDEWVNWAKKVKYRLIPGIY</sequence>
<organism evidence="7 8">
    <name type="scientific">Suillus placidus</name>
    <dbReference type="NCBI Taxonomy" id="48579"/>
    <lineage>
        <taxon>Eukaryota</taxon>
        <taxon>Fungi</taxon>
        <taxon>Dikarya</taxon>
        <taxon>Basidiomycota</taxon>
        <taxon>Agaricomycotina</taxon>
        <taxon>Agaricomycetes</taxon>
        <taxon>Agaricomycetidae</taxon>
        <taxon>Boletales</taxon>
        <taxon>Suillineae</taxon>
        <taxon>Suillaceae</taxon>
        <taxon>Suillus</taxon>
    </lineage>
</organism>
<keyword evidence="4" id="KW-0472">Membrane</keyword>
<dbReference type="Pfam" id="PF04140">
    <property type="entry name" value="ICMT"/>
    <property type="match status" value="1"/>
</dbReference>
<evidence type="ECO:0000256" key="3">
    <source>
        <dbReference type="ARBA" id="ARBA00022989"/>
    </source>
</evidence>
<dbReference type="InterPro" id="IPR007269">
    <property type="entry name" value="ICMT_MeTrfase"/>
</dbReference>
<dbReference type="GO" id="GO:0004671">
    <property type="term" value="F:protein C-terminal S-isoprenylcysteine carboxyl O-methyltransferase activity"/>
    <property type="evidence" value="ECO:0007669"/>
    <property type="project" value="UniProtKB-EC"/>
</dbReference>
<dbReference type="EMBL" id="JABBWD010000010">
    <property type="protein sequence ID" value="KAG1779991.1"/>
    <property type="molecule type" value="Genomic_DNA"/>
</dbReference>
<evidence type="ECO:0000256" key="4">
    <source>
        <dbReference type="ARBA" id="ARBA00023136"/>
    </source>
</evidence>
<reference evidence="7" key="1">
    <citation type="journal article" date="2020" name="New Phytol.">
        <title>Comparative genomics reveals dynamic genome evolution in host specialist ectomycorrhizal fungi.</title>
        <authorList>
            <person name="Lofgren L.A."/>
            <person name="Nguyen N.H."/>
            <person name="Vilgalys R."/>
            <person name="Ruytinx J."/>
            <person name="Liao H.L."/>
            <person name="Branco S."/>
            <person name="Kuo A."/>
            <person name="LaButti K."/>
            <person name="Lipzen A."/>
            <person name="Andreopoulos W."/>
            <person name="Pangilinan J."/>
            <person name="Riley R."/>
            <person name="Hundley H."/>
            <person name="Na H."/>
            <person name="Barry K."/>
            <person name="Grigoriev I.V."/>
            <person name="Stajich J.E."/>
            <person name="Kennedy P.G."/>
        </authorList>
    </citation>
    <scope>NUCLEOTIDE SEQUENCE</scope>
    <source>
        <strain evidence="7">DOB743</strain>
    </source>
</reference>
<proteinExistence type="inferred from homology"/>
<dbReference type="AlphaFoldDB" id="A0A9P7A0I7"/>
<feature type="chain" id="PRO_5040290834" description="Protein-S-isoprenylcysteine O-methyltransferase" evidence="6">
    <location>
        <begin position="22"/>
        <end position="238"/>
    </location>
</feature>
<keyword evidence="5" id="KW-0949">S-adenosyl-L-methionine</keyword>
<dbReference type="OrthoDB" id="422086at2759"/>
<comment type="subcellular location">
    <subcellularLocation>
        <location evidence="5">Endoplasmic reticulum membrane</location>
        <topology evidence="5">Multi-pass membrane protein</topology>
    </subcellularLocation>
    <subcellularLocation>
        <location evidence="1">Membrane</location>
        <topology evidence="1">Multi-pass membrane protein</topology>
    </subcellularLocation>
</comment>
<protein>
    <recommendedName>
        <fullName evidence="5">Protein-S-isoprenylcysteine O-methyltransferase</fullName>
        <ecNumber evidence="5">2.1.1.100</ecNumber>
    </recommendedName>
</protein>
<dbReference type="Proteomes" id="UP000714275">
    <property type="component" value="Unassembled WGS sequence"/>
</dbReference>
<evidence type="ECO:0000256" key="2">
    <source>
        <dbReference type="ARBA" id="ARBA00022692"/>
    </source>
</evidence>
<dbReference type="EC" id="2.1.1.100" evidence="5"/>
<comment type="caution">
    <text evidence="7">The sequence shown here is derived from an EMBL/GenBank/DDBJ whole genome shotgun (WGS) entry which is preliminary data.</text>
</comment>
<accession>A0A9P7A0I7</accession>
<keyword evidence="8" id="KW-1185">Reference proteome</keyword>
<evidence type="ECO:0000313" key="8">
    <source>
        <dbReference type="Proteomes" id="UP000714275"/>
    </source>
</evidence>
<evidence type="ECO:0000256" key="1">
    <source>
        <dbReference type="ARBA" id="ARBA00004141"/>
    </source>
</evidence>
<comment type="catalytic activity">
    <reaction evidence="5">
        <text>[protein]-C-terminal S-[(2E,6E)-farnesyl]-L-cysteine + S-adenosyl-L-methionine = [protein]-C-terminal S-[(2E,6E)-farnesyl]-L-cysteine methyl ester + S-adenosyl-L-homocysteine</text>
        <dbReference type="Rhea" id="RHEA:21672"/>
        <dbReference type="Rhea" id="RHEA-COMP:12125"/>
        <dbReference type="Rhea" id="RHEA-COMP:12126"/>
        <dbReference type="ChEBI" id="CHEBI:57856"/>
        <dbReference type="ChEBI" id="CHEBI:59789"/>
        <dbReference type="ChEBI" id="CHEBI:90510"/>
        <dbReference type="ChEBI" id="CHEBI:90511"/>
        <dbReference type="EC" id="2.1.1.100"/>
    </reaction>
</comment>